<dbReference type="Proteomes" id="UP000479710">
    <property type="component" value="Unassembled WGS sequence"/>
</dbReference>
<keyword evidence="4" id="KW-1185">Reference proteome</keyword>
<feature type="chain" id="PRO_5026198076" evidence="2">
    <location>
        <begin position="30"/>
        <end position="89"/>
    </location>
</feature>
<accession>A0A6G1DZ51</accession>
<feature type="signal peptide" evidence="2">
    <location>
        <begin position="1"/>
        <end position="29"/>
    </location>
</feature>
<evidence type="ECO:0000313" key="3">
    <source>
        <dbReference type="EMBL" id="KAF0917394.1"/>
    </source>
</evidence>
<protein>
    <submittedName>
        <fullName evidence="3">Uncharacterized protein</fullName>
    </submittedName>
</protein>
<evidence type="ECO:0000313" key="4">
    <source>
        <dbReference type="Proteomes" id="UP000479710"/>
    </source>
</evidence>
<evidence type="ECO:0000256" key="2">
    <source>
        <dbReference type="SAM" id="SignalP"/>
    </source>
</evidence>
<gene>
    <name evidence="3" type="ORF">E2562_017846</name>
</gene>
<dbReference type="OrthoDB" id="695891at2759"/>
<dbReference type="PROSITE" id="PS51257">
    <property type="entry name" value="PROKAR_LIPOPROTEIN"/>
    <property type="match status" value="1"/>
</dbReference>
<dbReference type="AlphaFoldDB" id="A0A6G1DZ51"/>
<keyword evidence="2" id="KW-0732">Signal</keyword>
<reference evidence="3 4" key="1">
    <citation type="submission" date="2019-11" db="EMBL/GenBank/DDBJ databases">
        <title>Whole genome sequence of Oryza granulata.</title>
        <authorList>
            <person name="Li W."/>
        </authorList>
    </citation>
    <scope>NUCLEOTIDE SEQUENCE [LARGE SCALE GENOMIC DNA]</scope>
    <source>
        <strain evidence="4">cv. Menghai</strain>
        <tissue evidence="3">Leaf</tissue>
    </source>
</reference>
<comment type="caution">
    <text evidence="3">The sequence shown here is derived from an EMBL/GenBank/DDBJ whole genome shotgun (WGS) entry which is preliminary data.</text>
</comment>
<feature type="region of interest" description="Disordered" evidence="1">
    <location>
        <begin position="67"/>
        <end position="89"/>
    </location>
</feature>
<dbReference type="EMBL" id="SPHZ02000005">
    <property type="protein sequence ID" value="KAF0917394.1"/>
    <property type="molecule type" value="Genomic_DNA"/>
</dbReference>
<evidence type="ECO:0000256" key="1">
    <source>
        <dbReference type="SAM" id="MobiDB-lite"/>
    </source>
</evidence>
<name>A0A6G1DZ51_9ORYZ</name>
<proteinExistence type="predicted"/>
<sequence>MARRVSVVVAVITACVLLVVGMTTTPVDAAAAARRLGSGRDALAPVILAAATEPMLPAQTAAPVVAEDGGDVVSGSKRLSPGGPDPQYH</sequence>
<organism evidence="3 4">
    <name type="scientific">Oryza meyeriana var. granulata</name>
    <dbReference type="NCBI Taxonomy" id="110450"/>
    <lineage>
        <taxon>Eukaryota</taxon>
        <taxon>Viridiplantae</taxon>
        <taxon>Streptophyta</taxon>
        <taxon>Embryophyta</taxon>
        <taxon>Tracheophyta</taxon>
        <taxon>Spermatophyta</taxon>
        <taxon>Magnoliopsida</taxon>
        <taxon>Liliopsida</taxon>
        <taxon>Poales</taxon>
        <taxon>Poaceae</taxon>
        <taxon>BOP clade</taxon>
        <taxon>Oryzoideae</taxon>
        <taxon>Oryzeae</taxon>
        <taxon>Oryzinae</taxon>
        <taxon>Oryza</taxon>
        <taxon>Oryza meyeriana</taxon>
    </lineage>
</organism>